<name>A0A150PWA8_SORCE</name>
<dbReference type="InterPro" id="IPR036282">
    <property type="entry name" value="Glutathione-S-Trfase_C_sf"/>
</dbReference>
<dbReference type="PROSITE" id="PS50405">
    <property type="entry name" value="GST_CTER"/>
    <property type="match status" value="1"/>
</dbReference>
<dbReference type="SFLD" id="SFLDS00019">
    <property type="entry name" value="Glutathione_Transferase_(cytos"/>
    <property type="match status" value="1"/>
</dbReference>
<dbReference type="Gene3D" id="3.40.30.10">
    <property type="entry name" value="Glutaredoxin"/>
    <property type="match status" value="1"/>
</dbReference>
<sequence length="214" mass="23285">MILIGQYDSPFVRRVAVALQHYGLAYEHRPWSVWADAESIAKYNPLRRVPVLVTDSGESLVESAAILDALDDLVGPDRVLLPRSGEARRAGLRVCALATGLADKAVSLLYEHVLRQSDRRSQVWVDRCAAQLGETLDVLERERERAARGGDFWFGAFSHADIAVGCALRFIGEAHPSVTDAARRPALAAHAARCEALPAFAAVVQPLHVAVKAS</sequence>
<feature type="domain" description="GST N-terminal" evidence="1">
    <location>
        <begin position="1"/>
        <end position="78"/>
    </location>
</feature>
<dbReference type="PANTHER" id="PTHR44051:SF8">
    <property type="entry name" value="GLUTATHIONE S-TRANSFERASE GSTA"/>
    <property type="match status" value="1"/>
</dbReference>
<dbReference type="InterPro" id="IPR004045">
    <property type="entry name" value="Glutathione_S-Trfase_N"/>
</dbReference>
<dbReference type="EMBL" id="JELX01001076">
    <property type="protein sequence ID" value="KYF60081.1"/>
    <property type="molecule type" value="Genomic_DNA"/>
</dbReference>
<organism evidence="3 4">
    <name type="scientific">Sorangium cellulosum</name>
    <name type="common">Polyangium cellulosum</name>
    <dbReference type="NCBI Taxonomy" id="56"/>
    <lineage>
        <taxon>Bacteria</taxon>
        <taxon>Pseudomonadati</taxon>
        <taxon>Myxococcota</taxon>
        <taxon>Polyangia</taxon>
        <taxon>Polyangiales</taxon>
        <taxon>Polyangiaceae</taxon>
        <taxon>Sorangium</taxon>
    </lineage>
</organism>
<dbReference type="InterPro" id="IPR040079">
    <property type="entry name" value="Glutathione_S-Trfase"/>
</dbReference>
<keyword evidence="3" id="KW-0808">Transferase</keyword>
<dbReference type="Pfam" id="PF13410">
    <property type="entry name" value="GST_C_2"/>
    <property type="match status" value="1"/>
</dbReference>
<dbReference type="AlphaFoldDB" id="A0A150PWA8"/>
<dbReference type="GO" id="GO:0016740">
    <property type="term" value="F:transferase activity"/>
    <property type="evidence" value="ECO:0007669"/>
    <property type="project" value="UniProtKB-KW"/>
</dbReference>
<dbReference type="PANTHER" id="PTHR44051">
    <property type="entry name" value="GLUTATHIONE S-TRANSFERASE-RELATED"/>
    <property type="match status" value="1"/>
</dbReference>
<evidence type="ECO:0000259" key="2">
    <source>
        <dbReference type="PROSITE" id="PS50405"/>
    </source>
</evidence>
<accession>A0A150PWA8</accession>
<feature type="domain" description="GST C-terminal" evidence="2">
    <location>
        <begin position="91"/>
        <end position="214"/>
    </location>
</feature>
<proteinExistence type="predicted"/>
<protein>
    <submittedName>
        <fullName evidence="3">Glutathione S-transferase</fullName>
    </submittedName>
</protein>
<dbReference type="Gene3D" id="1.20.1050.10">
    <property type="match status" value="1"/>
</dbReference>
<dbReference type="Pfam" id="PF13417">
    <property type="entry name" value="GST_N_3"/>
    <property type="match status" value="1"/>
</dbReference>
<gene>
    <name evidence="3" type="ORF">BE04_05940</name>
</gene>
<dbReference type="SUPFAM" id="SSF52833">
    <property type="entry name" value="Thioredoxin-like"/>
    <property type="match status" value="1"/>
</dbReference>
<dbReference type="InterPro" id="IPR036249">
    <property type="entry name" value="Thioredoxin-like_sf"/>
</dbReference>
<comment type="caution">
    <text evidence="3">The sequence shown here is derived from an EMBL/GenBank/DDBJ whole genome shotgun (WGS) entry which is preliminary data.</text>
</comment>
<evidence type="ECO:0000259" key="1">
    <source>
        <dbReference type="PROSITE" id="PS50404"/>
    </source>
</evidence>
<dbReference type="SUPFAM" id="SSF47616">
    <property type="entry name" value="GST C-terminal domain-like"/>
    <property type="match status" value="1"/>
</dbReference>
<evidence type="ECO:0000313" key="4">
    <source>
        <dbReference type="Proteomes" id="UP000075604"/>
    </source>
</evidence>
<evidence type="ECO:0000313" key="3">
    <source>
        <dbReference type="EMBL" id="KYF60081.1"/>
    </source>
</evidence>
<dbReference type="PROSITE" id="PS50404">
    <property type="entry name" value="GST_NTER"/>
    <property type="match status" value="1"/>
</dbReference>
<dbReference type="CDD" id="cd03205">
    <property type="entry name" value="GST_C_6"/>
    <property type="match status" value="1"/>
</dbReference>
<reference evidence="3 4" key="1">
    <citation type="submission" date="2014-02" db="EMBL/GenBank/DDBJ databases">
        <title>The small core and large imbalanced accessory genome model reveals a collaborative survival strategy of Sorangium cellulosum strains in nature.</title>
        <authorList>
            <person name="Han K."/>
            <person name="Peng R."/>
            <person name="Blom J."/>
            <person name="Li Y.-Z."/>
        </authorList>
    </citation>
    <scope>NUCLEOTIDE SEQUENCE [LARGE SCALE GENOMIC DNA]</scope>
    <source>
        <strain evidence="3 4">So0157-18</strain>
    </source>
</reference>
<dbReference type="Proteomes" id="UP000075604">
    <property type="component" value="Unassembled WGS sequence"/>
</dbReference>
<dbReference type="InterPro" id="IPR010987">
    <property type="entry name" value="Glutathione-S-Trfase_C-like"/>
</dbReference>